<sequence>MIDDREATPDSVGTTHRATRPARPGAASAVLTAARSGLARGRIELKLTFTNAQDLWAYLFPAVLLTVVMVFMRGSTVPGMNFSLSARTLPSVLGMNIAMGGFVNLAQSLTTEREDGTLLRAKAIPHGMVGYLVGKIVQVSGMSVIGCVLVLVPGLFVAEGLDLGPAAWFTLVWVMLLGFVATMPAGAVIGSLISSPRAMGLVMLPLMGLIAISGIFYPSSALPGWLQVTGQVFPFYWLGLGMRSALLPDAMSAAELGQSWRHWETVAVLGLWAIVGLLVAPVVLRRMARRESGSAVAARRERALSRMPA</sequence>
<dbReference type="RefSeq" id="WP_378267500.1">
    <property type="nucleotide sequence ID" value="NZ_JBHUKR010000011.1"/>
</dbReference>
<dbReference type="PANTHER" id="PTHR43229:SF2">
    <property type="entry name" value="NODULATION PROTEIN J"/>
    <property type="match status" value="1"/>
</dbReference>
<dbReference type="InterPro" id="IPR051784">
    <property type="entry name" value="Nod_factor_ABC_transporter"/>
</dbReference>
<evidence type="ECO:0000256" key="1">
    <source>
        <dbReference type="ARBA" id="ARBA00004141"/>
    </source>
</evidence>
<feature type="transmembrane region" description="Helical" evidence="6">
    <location>
        <begin position="266"/>
        <end position="284"/>
    </location>
</feature>
<evidence type="ECO:0000313" key="8">
    <source>
        <dbReference type="EMBL" id="MFD2419516.1"/>
    </source>
</evidence>
<comment type="caution">
    <text evidence="8">The sequence shown here is derived from an EMBL/GenBank/DDBJ whole genome shotgun (WGS) entry which is preliminary data.</text>
</comment>
<dbReference type="PROSITE" id="PS51012">
    <property type="entry name" value="ABC_TM2"/>
    <property type="match status" value="1"/>
</dbReference>
<comment type="subcellular location">
    <subcellularLocation>
        <location evidence="1">Membrane</location>
        <topology evidence="1">Multi-pass membrane protein</topology>
    </subcellularLocation>
</comment>
<evidence type="ECO:0000256" key="6">
    <source>
        <dbReference type="SAM" id="Phobius"/>
    </source>
</evidence>
<evidence type="ECO:0000259" key="7">
    <source>
        <dbReference type="PROSITE" id="PS51012"/>
    </source>
</evidence>
<dbReference type="InterPro" id="IPR047817">
    <property type="entry name" value="ABC2_TM_bact-type"/>
</dbReference>
<dbReference type="Pfam" id="PF12698">
    <property type="entry name" value="ABC2_membrane_3"/>
    <property type="match status" value="1"/>
</dbReference>
<evidence type="ECO:0000256" key="5">
    <source>
        <dbReference type="SAM" id="MobiDB-lite"/>
    </source>
</evidence>
<keyword evidence="2 6" id="KW-0812">Transmembrane</keyword>
<dbReference type="EMBL" id="JBHUKR010000011">
    <property type="protein sequence ID" value="MFD2419516.1"/>
    <property type="molecule type" value="Genomic_DNA"/>
</dbReference>
<evidence type="ECO:0000313" key="9">
    <source>
        <dbReference type="Proteomes" id="UP001597417"/>
    </source>
</evidence>
<feature type="transmembrane region" description="Helical" evidence="6">
    <location>
        <begin position="132"/>
        <end position="156"/>
    </location>
</feature>
<keyword evidence="3 6" id="KW-1133">Transmembrane helix</keyword>
<accession>A0ABW5G009</accession>
<feature type="region of interest" description="Disordered" evidence="5">
    <location>
        <begin position="1"/>
        <end position="26"/>
    </location>
</feature>
<feature type="transmembrane region" description="Helical" evidence="6">
    <location>
        <begin position="168"/>
        <end position="193"/>
    </location>
</feature>
<gene>
    <name evidence="8" type="ORF">ACFSXZ_24610</name>
</gene>
<dbReference type="InterPro" id="IPR013525">
    <property type="entry name" value="ABC2_TM"/>
</dbReference>
<evidence type="ECO:0000256" key="2">
    <source>
        <dbReference type="ARBA" id="ARBA00022692"/>
    </source>
</evidence>
<feature type="domain" description="ABC transmembrane type-2" evidence="7">
    <location>
        <begin position="52"/>
        <end position="287"/>
    </location>
</feature>
<organism evidence="8 9">
    <name type="scientific">Amycolatopsis pigmentata</name>
    <dbReference type="NCBI Taxonomy" id="450801"/>
    <lineage>
        <taxon>Bacteria</taxon>
        <taxon>Bacillati</taxon>
        <taxon>Actinomycetota</taxon>
        <taxon>Actinomycetes</taxon>
        <taxon>Pseudonocardiales</taxon>
        <taxon>Pseudonocardiaceae</taxon>
        <taxon>Amycolatopsis</taxon>
    </lineage>
</organism>
<evidence type="ECO:0000256" key="4">
    <source>
        <dbReference type="ARBA" id="ARBA00023136"/>
    </source>
</evidence>
<proteinExistence type="predicted"/>
<dbReference type="PANTHER" id="PTHR43229">
    <property type="entry name" value="NODULATION PROTEIN J"/>
    <property type="match status" value="1"/>
</dbReference>
<reference evidence="9" key="1">
    <citation type="journal article" date="2019" name="Int. J. Syst. Evol. Microbiol.">
        <title>The Global Catalogue of Microorganisms (GCM) 10K type strain sequencing project: providing services to taxonomists for standard genome sequencing and annotation.</title>
        <authorList>
            <consortium name="The Broad Institute Genomics Platform"/>
            <consortium name="The Broad Institute Genome Sequencing Center for Infectious Disease"/>
            <person name="Wu L."/>
            <person name="Ma J."/>
        </authorList>
    </citation>
    <scope>NUCLEOTIDE SEQUENCE [LARGE SCALE GENOMIC DNA]</scope>
    <source>
        <strain evidence="9">CGMCC 4.7645</strain>
    </source>
</reference>
<keyword evidence="9" id="KW-1185">Reference proteome</keyword>
<protein>
    <submittedName>
        <fullName evidence="8">ABC transporter permease</fullName>
    </submittedName>
</protein>
<feature type="transmembrane region" description="Helical" evidence="6">
    <location>
        <begin position="55"/>
        <end position="72"/>
    </location>
</feature>
<feature type="transmembrane region" description="Helical" evidence="6">
    <location>
        <begin position="200"/>
        <end position="217"/>
    </location>
</feature>
<name>A0ABW5G009_9PSEU</name>
<evidence type="ECO:0000256" key="3">
    <source>
        <dbReference type="ARBA" id="ARBA00022989"/>
    </source>
</evidence>
<keyword evidence="4 6" id="KW-0472">Membrane</keyword>
<dbReference type="Proteomes" id="UP001597417">
    <property type="component" value="Unassembled WGS sequence"/>
</dbReference>